<gene>
    <name evidence="5" type="ORF">CFK38_11515</name>
</gene>
<sequence>MRYAVLTGTPQRPRVELQAAPGSDLDAVLERLDGIVTVGTGDTWVADAPTPALLAQLDEAGIVLDAFDFPETLASLHRPLVVDVGNSEIEVHPRLADLASIEFDLGEEAVFDPTRGIFAAPATAVADWPDHHLPETLCGQATTAPTTEQTGRQGTLDVPRAPRIQNPTTPAEAAQNLAEAADADGCDREVDLLTARFGDVPEWFGMTPYPYQRIGALCVAAGGRRLLADVPGLGKSVQAILAGTLLGATRWIVACPPVVQSNWAHELDRCHVPEHLDGTVALIRPGRKAPDLPETGIVIVTDSLLAAPTRRGLLEDLKAWSADLLIYDEGHRARTWDTARSTTMRDLAGSARERIVLTGTPVMSNPSDLAPLLAITGQLEPVFGSRTRFMSRYTRSYTINVGARQIEKIVPNRKHLSELGGLLSERVWVRRDKDQVLKDLPEKAPPRTMIVDVPQTEYRAATREVDEKIKTYLRTRTRELGKAPSQKEVRAWCAEQMGCVSLLRRAAGLAKIPAAADYISDWISSTSRDIDGETVYDRPMIAWGTHQAVMESLDKHLTELGVPHAVINGATPMSRRDRIVAEYQDGQIAVILANIVAAGVGITLTRGSDALFVETEWLPDLVSQAVDRQHRIGQTRTVLATTMVAPGTLDHTIQMVQRSNSEVLDAIVGGTGHQVSVPEDEFDSRAVGEIMWELAEPLLHRCEKAAARMLADAA</sequence>
<dbReference type="SMART" id="SM00487">
    <property type="entry name" value="DEXDc"/>
    <property type="match status" value="1"/>
</dbReference>
<dbReference type="Proteomes" id="UP000218165">
    <property type="component" value="Chromosome"/>
</dbReference>
<dbReference type="EMBL" id="CP023563">
    <property type="protein sequence ID" value="ATG52079.1"/>
    <property type="molecule type" value="Genomic_DNA"/>
</dbReference>
<dbReference type="PANTHER" id="PTHR45766">
    <property type="entry name" value="DNA ANNEALING HELICASE AND ENDONUCLEASE ZRANB3 FAMILY MEMBER"/>
    <property type="match status" value="1"/>
</dbReference>
<evidence type="ECO:0000259" key="4">
    <source>
        <dbReference type="PROSITE" id="PS51194"/>
    </source>
</evidence>
<dbReference type="Gene3D" id="3.40.50.300">
    <property type="entry name" value="P-loop containing nucleotide triphosphate hydrolases"/>
    <property type="match status" value="1"/>
</dbReference>
<accession>A0A291GNZ7</accession>
<dbReference type="AlphaFoldDB" id="A0A291GNZ7"/>
<dbReference type="PROSITE" id="PS51194">
    <property type="entry name" value="HELICASE_CTER"/>
    <property type="match status" value="1"/>
</dbReference>
<evidence type="ECO:0000256" key="1">
    <source>
        <dbReference type="ARBA" id="ARBA00022801"/>
    </source>
</evidence>
<dbReference type="GO" id="GO:0006281">
    <property type="term" value="P:DNA repair"/>
    <property type="evidence" value="ECO:0007669"/>
    <property type="project" value="TreeGrafter"/>
</dbReference>
<dbReference type="Pfam" id="PF00271">
    <property type="entry name" value="Helicase_C"/>
    <property type="match status" value="1"/>
</dbReference>
<dbReference type="PANTHER" id="PTHR45766:SF6">
    <property type="entry name" value="SWI_SNF-RELATED MATRIX-ASSOCIATED ACTIN-DEPENDENT REGULATOR OF CHROMATIN SUBFAMILY A-LIKE PROTEIN 1"/>
    <property type="match status" value="1"/>
</dbReference>
<dbReference type="InterPro" id="IPR049730">
    <property type="entry name" value="SNF2/RAD54-like_C"/>
</dbReference>
<dbReference type="Pfam" id="PF00176">
    <property type="entry name" value="SNF2-rel_dom"/>
    <property type="match status" value="1"/>
</dbReference>
<dbReference type="PROSITE" id="PS51192">
    <property type="entry name" value="HELICASE_ATP_BIND_1"/>
    <property type="match status" value="1"/>
</dbReference>
<feature type="compositionally biased region" description="Polar residues" evidence="2">
    <location>
        <begin position="142"/>
        <end position="153"/>
    </location>
</feature>
<evidence type="ECO:0000256" key="2">
    <source>
        <dbReference type="SAM" id="MobiDB-lite"/>
    </source>
</evidence>
<protein>
    <recommendedName>
        <fullName evidence="7">Helicase</fullName>
    </recommendedName>
</protein>
<feature type="domain" description="Helicase ATP-binding" evidence="3">
    <location>
        <begin position="216"/>
        <end position="379"/>
    </location>
</feature>
<evidence type="ECO:0000313" key="5">
    <source>
        <dbReference type="EMBL" id="ATG52079.1"/>
    </source>
</evidence>
<evidence type="ECO:0000313" key="6">
    <source>
        <dbReference type="Proteomes" id="UP000218165"/>
    </source>
</evidence>
<evidence type="ECO:0000259" key="3">
    <source>
        <dbReference type="PROSITE" id="PS51192"/>
    </source>
</evidence>
<dbReference type="GO" id="GO:0005524">
    <property type="term" value="F:ATP binding"/>
    <property type="evidence" value="ECO:0007669"/>
    <property type="project" value="InterPro"/>
</dbReference>
<dbReference type="CDD" id="cd18793">
    <property type="entry name" value="SF2_C_SNF"/>
    <property type="match status" value="1"/>
</dbReference>
<dbReference type="KEGG" id="brz:CFK38_11515"/>
<dbReference type="SUPFAM" id="SSF52540">
    <property type="entry name" value="P-loop containing nucleoside triphosphate hydrolases"/>
    <property type="match status" value="2"/>
</dbReference>
<reference evidence="6" key="1">
    <citation type="submission" date="2017-09" db="EMBL/GenBank/DDBJ databases">
        <title>Brachybacterium sp. VM2412.</title>
        <authorList>
            <person name="Tak E.J."/>
            <person name="Bae J.-W."/>
        </authorList>
    </citation>
    <scope>NUCLEOTIDE SEQUENCE [LARGE SCALE GENOMIC DNA]</scope>
    <source>
        <strain evidence="6">VM2412</strain>
    </source>
</reference>
<dbReference type="GO" id="GO:0016787">
    <property type="term" value="F:hydrolase activity"/>
    <property type="evidence" value="ECO:0007669"/>
    <property type="project" value="UniProtKB-KW"/>
</dbReference>
<dbReference type="SMART" id="SM00490">
    <property type="entry name" value="HELICc"/>
    <property type="match status" value="1"/>
</dbReference>
<organism evidence="5 6">
    <name type="scientific">Brachybacterium vulturis</name>
    <dbReference type="NCBI Taxonomy" id="2017484"/>
    <lineage>
        <taxon>Bacteria</taxon>
        <taxon>Bacillati</taxon>
        <taxon>Actinomycetota</taxon>
        <taxon>Actinomycetes</taxon>
        <taxon>Micrococcales</taxon>
        <taxon>Dermabacteraceae</taxon>
        <taxon>Brachybacterium</taxon>
    </lineage>
</organism>
<keyword evidence="6" id="KW-1185">Reference proteome</keyword>
<dbReference type="RefSeq" id="WP_096803196.1">
    <property type="nucleotide sequence ID" value="NZ_CP023563.1"/>
</dbReference>
<dbReference type="InterPro" id="IPR000330">
    <property type="entry name" value="SNF2_N"/>
</dbReference>
<keyword evidence="1" id="KW-0378">Hydrolase</keyword>
<feature type="region of interest" description="Disordered" evidence="2">
    <location>
        <begin position="142"/>
        <end position="163"/>
    </location>
</feature>
<dbReference type="OrthoDB" id="9760715at2"/>
<dbReference type="InterPro" id="IPR038718">
    <property type="entry name" value="SNF2-like_sf"/>
</dbReference>
<dbReference type="InterPro" id="IPR001650">
    <property type="entry name" value="Helicase_C-like"/>
</dbReference>
<dbReference type="Gene3D" id="3.40.50.10810">
    <property type="entry name" value="Tandem AAA-ATPase domain"/>
    <property type="match status" value="1"/>
</dbReference>
<proteinExistence type="predicted"/>
<feature type="domain" description="Helicase C-terminal" evidence="4">
    <location>
        <begin position="529"/>
        <end position="683"/>
    </location>
</feature>
<dbReference type="InterPro" id="IPR027417">
    <property type="entry name" value="P-loop_NTPase"/>
</dbReference>
<name>A0A291GNZ7_9MICO</name>
<dbReference type="GO" id="GO:0031297">
    <property type="term" value="P:replication fork processing"/>
    <property type="evidence" value="ECO:0007669"/>
    <property type="project" value="TreeGrafter"/>
</dbReference>
<dbReference type="InterPro" id="IPR014001">
    <property type="entry name" value="Helicase_ATP-bd"/>
</dbReference>
<evidence type="ECO:0008006" key="7">
    <source>
        <dbReference type="Google" id="ProtNLM"/>
    </source>
</evidence>